<dbReference type="CTD" id="20318318"/>
<dbReference type="GO" id="GO:0045202">
    <property type="term" value="C:synapse"/>
    <property type="evidence" value="ECO:0007669"/>
    <property type="project" value="TreeGrafter"/>
</dbReference>
<dbReference type="PANTHER" id="PTHR13843">
    <property type="entry name" value="MICROTUBULE-ASSOCIATED PROTEIN"/>
    <property type="match status" value="1"/>
</dbReference>
<dbReference type="OrthoDB" id="5371837at2759"/>
<keyword evidence="4" id="KW-1185">Reference proteome</keyword>
<dbReference type="Pfam" id="PF25281">
    <property type="entry name" value="MBL_MAP1B"/>
    <property type="match status" value="1"/>
</dbReference>
<dbReference type="EMBL" id="KL596683">
    <property type="protein sequence ID" value="KER29199.1"/>
    <property type="molecule type" value="Genomic_DNA"/>
</dbReference>
<reference evidence="3 4" key="1">
    <citation type="submission" date="2013-11" db="EMBL/GenBank/DDBJ databases">
        <title>Opisthorchis viverrini - life in the bile duct.</title>
        <authorList>
            <person name="Young N.D."/>
            <person name="Nagarajan N."/>
            <person name="Lin S.J."/>
            <person name="Korhonen P.K."/>
            <person name="Jex A.R."/>
            <person name="Hall R.S."/>
            <person name="Safavi-Hemami H."/>
            <person name="Kaewkong W."/>
            <person name="Bertrand D."/>
            <person name="Gao S."/>
            <person name="Seet Q."/>
            <person name="Wongkham S."/>
            <person name="Teh B.T."/>
            <person name="Wongkham C."/>
            <person name="Intapan P.M."/>
            <person name="Maleewong W."/>
            <person name="Yang X."/>
            <person name="Hu M."/>
            <person name="Wang Z."/>
            <person name="Hofmann A."/>
            <person name="Sternberg P.W."/>
            <person name="Tan P."/>
            <person name="Wang J."/>
            <person name="Gasser R.B."/>
        </authorList>
    </citation>
    <scope>NUCLEOTIDE SEQUENCE [LARGE SCALE GENOMIC DNA]</scope>
</reference>
<dbReference type="GO" id="GO:0005875">
    <property type="term" value="C:microtubule associated complex"/>
    <property type="evidence" value="ECO:0007669"/>
    <property type="project" value="TreeGrafter"/>
</dbReference>
<dbReference type="GO" id="GO:0016358">
    <property type="term" value="P:dendrite development"/>
    <property type="evidence" value="ECO:0007669"/>
    <property type="project" value="TreeGrafter"/>
</dbReference>
<protein>
    <recommendedName>
        <fullName evidence="2">Microtubule-associated protein 1A/B/S-like MBL-like domain-containing protein</fullName>
    </recommendedName>
</protein>
<dbReference type="PANTHER" id="PTHR13843:SF12">
    <property type="entry name" value="ATPASE F1_V1_A1 COMPLEX ALPHA_BETA SUBUNIT NUCLEOTIDE-BINDING DOMAIN-CONTAINING PROTEIN"/>
    <property type="match status" value="1"/>
</dbReference>
<dbReference type="GO" id="GO:0000226">
    <property type="term" value="P:microtubule cytoskeleton organization"/>
    <property type="evidence" value="ECO:0007669"/>
    <property type="project" value="InterPro"/>
</dbReference>
<dbReference type="InterPro" id="IPR026074">
    <property type="entry name" value="MAP1"/>
</dbReference>
<feature type="compositionally biased region" description="Basic and acidic residues" evidence="1">
    <location>
        <begin position="635"/>
        <end position="649"/>
    </location>
</feature>
<feature type="compositionally biased region" description="Low complexity" evidence="1">
    <location>
        <begin position="811"/>
        <end position="825"/>
    </location>
</feature>
<dbReference type="AlphaFoldDB" id="A0A075AGY8"/>
<dbReference type="GeneID" id="20318318"/>
<dbReference type="GO" id="GO:0007409">
    <property type="term" value="P:axonogenesis"/>
    <property type="evidence" value="ECO:0007669"/>
    <property type="project" value="TreeGrafter"/>
</dbReference>
<evidence type="ECO:0000256" key="1">
    <source>
        <dbReference type="SAM" id="MobiDB-lite"/>
    </source>
</evidence>
<dbReference type="GO" id="GO:0043025">
    <property type="term" value="C:neuronal cell body"/>
    <property type="evidence" value="ECO:0007669"/>
    <property type="project" value="TreeGrafter"/>
</dbReference>
<evidence type="ECO:0000313" key="3">
    <source>
        <dbReference type="EMBL" id="KER29199.1"/>
    </source>
</evidence>
<feature type="compositionally biased region" description="Polar residues" evidence="1">
    <location>
        <begin position="650"/>
        <end position="689"/>
    </location>
</feature>
<feature type="region of interest" description="Disordered" evidence="1">
    <location>
        <begin position="766"/>
        <end position="827"/>
    </location>
</feature>
<feature type="region of interest" description="Disordered" evidence="1">
    <location>
        <begin position="595"/>
        <end position="699"/>
    </location>
</feature>
<dbReference type="Proteomes" id="UP000054324">
    <property type="component" value="Unassembled WGS sequence"/>
</dbReference>
<dbReference type="RefSeq" id="XP_009167054.1">
    <property type="nucleotide sequence ID" value="XM_009168790.1"/>
</dbReference>
<feature type="compositionally biased region" description="Polar residues" evidence="1">
    <location>
        <begin position="255"/>
        <end position="273"/>
    </location>
</feature>
<evidence type="ECO:0000259" key="2">
    <source>
        <dbReference type="Pfam" id="PF25281"/>
    </source>
</evidence>
<dbReference type="GO" id="GO:0030425">
    <property type="term" value="C:dendrite"/>
    <property type="evidence" value="ECO:0007669"/>
    <property type="project" value="TreeGrafter"/>
</dbReference>
<dbReference type="GO" id="GO:0008017">
    <property type="term" value="F:microtubule binding"/>
    <property type="evidence" value="ECO:0007669"/>
    <property type="project" value="InterPro"/>
</dbReference>
<sequence>MVSTSAGISESVLKPRHPLYLAAFNFRTLKQAGQQAALALTLDSPGINVCCVLETRTQDARTVIESTAPSVSFRFPLRSSGDPEAAAVGCAGVALSTIPPEVLRHLQEKLPELPDRSEKLAIDDALFLQRNGTEISVSLLFRPSATAVATAIKNLLVPPSKPELGASAVVIYAGLVSEGCGHWLLPTFVCTPSFVEDEIEEIISAYPKPVDIENLPPHKRILLHIGVGGISSGGDWKQLPTRRFDSLSGRPLAISVNSTHPPSKQKPTASGDSATADVDYTDLRNLVDSLISELPESCCPLLATLLNPRGPTDQTLRVSRPCLYVFPEGSGQSAILTLPGYSMLIDSGCSHRPNFWPVATYLDRLDSVLVTHWGVDNLLGMRAVLPVAFETNPALPESQQPLLCLLTPPPNVANAFQFPEPHVNRSPFSLSLPRQLAQLMSTMKQNGTRLTVYPVTRGAKLSSTSQPIQLYKKIGQGTLELHALTPTDEDTAELRKLNDDWAKASPALMSTPVNLSKMPPANRSSVPLLSHTSVSCLVLWRPARDTDPVLRVLFVSPNAHQTRILVSLEAVVAANICLRHSKALLAELERKRPVTAPPRRPTVQQVRTTKTPSVCSANSLDLKATGKSAPSHPSVRKESGPNAKNHERSSVSAKGATNTEKVASTPSKPNANPLANPTSVEANSSTGCSENGVVAVPAQSNGNANGFHLTHHHDLTPDLNQLGLHDGPPRELLQTDVPSDPSFTGGHASLLDDPVAVWGVPQGLPVPAPPIGPTHDAKNATDKSAASARRLTSVGSGRPVASARGGRSNETTSPTTGPGYSPGCTDASAHAIGPGGAKLPPYDKVKPVYVDISFLPGGGNTHLVDAEWFKRVRARYYVVTDPKPSVALMEAIVIGKESWTGEDAKLPVSVVFAHESEELIIWLGRNAGRLHGCHLDVAAIASRSSIQLMSEPHPVIGGPVSSQPLTCAGYRIDL</sequence>
<dbReference type="GO" id="GO:0005829">
    <property type="term" value="C:cytosol"/>
    <property type="evidence" value="ECO:0007669"/>
    <property type="project" value="TreeGrafter"/>
</dbReference>
<feature type="compositionally biased region" description="Polar residues" evidence="1">
    <location>
        <begin position="604"/>
        <end position="619"/>
    </location>
</feature>
<dbReference type="GO" id="GO:0003779">
    <property type="term" value="F:actin binding"/>
    <property type="evidence" value="ECO:0007669"/>
    <property type="project" value="TreeGrafter"/>
</dbReference>
<feature type="domain" description="Microtubule-associated protein 1A/B/S-like MBL-like" evidence="2">
    <location>
        <begin position="314"/>
        <end position="571"/>
    </location>
</feature>
<proteinExistence type="predicted"/>
<name>A0A075AGY8_OPIVI</name>
<dbReference type="KEGG" id="ovi:T265_04132"/>
<dbReference type="STRING" id="6198.A0A075AGY8"/>
<dbReference type="GO" id="GO:0005874">
    <property type="term" value="C:microtubule"/>
    <property type="evidence" value="ECO:0007669"/>
    <property type="project" value="InterPro"/>
</dbReference>
<dbReference type="InterPro" id="IPR057480">
    <property type="entry name" value="MAP1A/B/S-like_MBL"/>
</dbReference>
<dbReference type="GO" id="GO:0031114">
    <property type="term" value="P:regulation of microtubule depolymerization"/>
    <property type="evidence" value="ECO:0007669"/>
    <property type="project" value="TreeGrafter"/>
</dbReference>
<feature type="region of interest" description="Disordered" evidence="1">
    <location>
        <begin position="255"/>
        <end position="275"/>
    </location>
</feature>
<evidence type="ECO:0000313" key="4">
    <source>
        <dbReference type="Proteomes" id="UP000054324"/>
    </source>
</evidence>
<accession>A0A075AGY8</accession>
<gene>
    <name evidence="3" type="ORF">T265_04132</name>
</gene>
<organism evidence="3 4">
    <name type="scientific">Opisthorchis viverrini</name>
    <name type="common">Southeast Asian liver fluke</name>
    <dbReference type="NCBI Taxonomy" id="6198"/>
    <lineage>
        <taxon>Eukaryota</taxon>
        <taxon>Metazoa</taxon>
        <taxon>Spiralia</taxon>
        <taxon>Lophotrochozoa</taxon>
        <taxon>Platyhelminthes</taxon>
        <taxon>Trematoda</taxon>
        <taxon>Digenea</taxon>
        <taxon>Opisthorchiida</taxon>
        <taxon>Opisthorchiata</taxon>
        <taxon>Opisthorchiidae</taxon>
        <taxon>Opisthorchis</taxon>
    </lineage>
</organism>